<dbReference type="Proteomes" id="UP000032668">
    <property type="component" value="Unassembled WGS sequence"/>
</dbReference>
<protein>
    <recommendedName>
        <fullName evidence="4">Phasin domain-containing protein</fullName>
    </recommendedName>
</protein>
<comment type="caution">
    <text evidence="2">The sequence shown here is derived from an EMBL/GenBank/DDBJ whole genome shotgun (WGS) entry which is preliminary data.</text>
</comment>
<keyword evidence="3" id="KW-1185">Reference proteome</keyword>
<dbReference type="EMBL" id="BANC01000021">
    <property type="protein sequence ID" value="GAN79455.1"/>
    <property type="molecule type" value="Genomic_DNA"/>
</dbReference>
<dbReference type="RefSeq" id="WP_048877908.1">
    <property type="nucleotide sequence ID" value="NZ_BANC01000021.1"/>
</dbReference>
<evidence type="ECO:0000313" key="3">
    <source>
        <dbReference type="Proteomes" id="UP000032668"/>
    </source>
</evidence>
<evidence type="ECO:0000313" key="2">
    <source>
        <dbReference type="EMBL" id="GAN79455.1"/>
    </source>
</evidence>
<name>A0A0D6PCG9_9PROT</name>
<feature type="compositionally biased region" description="Low complexity" evidence="1">
    <location>
        <begin position="153"/>
        <end position="163"/>
    </location>
</feature>
<accession>A0A0D6PCG9</accession>
<evidence type="ECO:0008006" key="4">
    <source>
        <dbReference type="Google" id="ProtNLM"/>
    </source>
</evidence>
<reference evidence="2 3" key="1">
    <citation type="submission" date="2012-11" db="EMBL/GenBank/DDBJ databases">
        <title>Whole genome sequence of Acidocella aminolytica 101 = DSM 11237.</title>
        <authorList>
            <person name="Azuma Y."/>
            <person name="Higashiura N."/>
            <person name="Hirakawa H."/>
            <person name="Matsushita K."/>
        </authorList>
    </citation>
    <scope>NUCLEOTIDE SEQUENCE [LARGE SCALE GENOMIC DNA]</scope>
    <source>
        <strain evidence="3">101 / DSM 11237</strain>
    </source>
</reference>
<feature type="region of interest" description="Disordered" evidence="1">
    <location>
        <begin position="120"/>
        <end position="171"/>
    </location>
</feature>
<organism evidence="2 3">
    <name type="scientific">Acidocella aminolytica 101 = DSM 11237</name>
    <dbReference type="NCBI Taxonomy" id="1120923"/>
    <lineage>
        <taxon>Bacteria</taxon>
        <taxon>Pseudomonadati</taxon>
        <taxon>Pseudomonadota</taxon>
        <taxon>Alphaproteobacteria</taxon>
        <taxon>Acetobacterales</taxon>
        <taxon>Acidocellaceae</taxon>
        <taxon>Acidocella</taxon>
    </lineage>
</organism>
<proteinExistence type="predicted"/>
<dbReference type="AlphaFoldDB" id="A0A0D6PCG9"/>
<evidence type="ECO:0000256" key="1">
    <source>
        <dbReference type="SAM" id="MobiDB-lite"/>
    </source>
</evidence>
<sequence>MTQRHQEKHSPGFEFSAIAFDPEPYVRQWQTRTTKMLQAQEHIAKSMSAAIRAQLRYGQEVMAERMNMLRWDGLDATHATAQMQKEMEHFSALIKEISSEIRGGFNEANDIMKTLGSASKAKHVEPKVEPEPAPDAQAEADSGGAPVAEPQHSAPKAAAAPVRRAVRRSKV</sequence>
<gene>
    <name evidence="2" type="ORF">Aam_021_043</name>
</gene>
<dbReference type="STRING" id="1120923.SAMN02746095_00543"/>